<evidence type="ECO:0000313" key="1">
    <source>
        <dbReference type="EMBL" id="KAI3708372.1"/>
    </source>
</evidence>
<reference evidence="2" key="1">
    <citation type="journal article" date="2022" name="Mol. Ecol. Resour.">
        <title>The genomes of chicory, endive, great burdock and yacon provide insights into Asteraceae palaeo-polyploidization history and plant inulin production.</title>
        <authorList>
            <person name="Fan W."/>
            <person name="Wang S."/>
            <person name="Wang H."/>
            <person name="Wang A."/>
            <person name="Jiang F."/>
            <person name="Liu H."/>
            <person name="Zhao H."/>
            <person name="Xu D."/>
            <person name="Zhang Y."/>
        </authorList>
    </citation>
    <scope>NUCLEOTIDE SEQUENCE [LARGE SCALE GENOMIC DNA]</scope>
    <source>
        <strain evidence="2">cv. Punajuju</strain>
    </source>
</reference>
<evidence type="ECO:0000313" key="2">
    <source>
        <dbReference type="Proteomes" id="UP001055811"/>
    </source>
</evidence>
<keyword evidence="2" id="KW-1185">Reference proteome</keyword>
<protein>
    <submittedName>
        <fullName evidence="1">Uncharacterized protein</fullName>
    </submittedName>
</protein>
<dbReference type="EMBL" id="CM042015">
    <property type="protein sequence ID" value="KAI3708372.1"/>
    <property type="molecule type" value="Genomic_DNA"/>
</dbReference>
<reference evidence="1 2" key="2">
    <citation type="journal article" date="2022" name="Mol. Ecol. Resour.">
        <title>The genomes of chicory, endive, great burdock and yacon provide insights into Asteraceae paleo-polyploidization history and plant inulin production.</title>
        <authorList>
            <person name="Fan W."/>
            <person name="Wang S."/>
            <person name="Wang H."/>
            <person name="Wang A."/>
            <person name="Jiang F."/>
            <person name="Liu H."/>
            <person name="Zhao H."/>
            <person name="Xu D."/>
            <person name="Zhang Y."/>
        </authorList>
    </citation>
    <scope>NUCLEOTIDE SEQUENCE [LARGE SCALE GENOMIC DNA]</scope>
    <source>
        <strain evidence="2">cv. Punajuju</strain>
        <tissue evidence="1">Leaves</tissue>
    </source>
</reference>
<accession>A0ACB9AES9</accession>
<proteinExistence type="predicted"/>
<comment type="caution">
    <text evidence="1">The sequence shown here is derived from an EMBL/GenBank/DDBJ whole genome shotgun (WGS) entry which is preliminary data.</text>
</comment>
<name>A0ACB9AES9_CICIN</name>
<gene>
    <name evidence="1" type="ORF">L2E82_37540</name>
</gene>
<dbReference type="Proteomes" id="UP001055811">
    <property type="component" value="Linkage Group LG07"/>
</dbReference>
<organism evidence="1 2">
    <name type="scientific">Cichorium intybus</name>
    <name type="common">Chicory</name>
    <dbReference type="NCBI Taxonomy" id="13427"/>
    <lineage>
        <taxon>Eukaryota</taxon>
        <taxon>Viridiplantae</taxon>
        <taxon>Streptophyta</taxon>
        <taxon>Embryophyta</taxon>
        <taxon>Tracheophyta</taxon>
        <taxon>Spermatophyta</taxon>
        <taxon>Magnoliopsida</taxon>
        <taxon>eudicotyledons</taxon>
        <taxon>Gunneridae</taxon>
        <taxon>Pentapetalae</taxon>
        <taxon>asterids</taxon>
        <taxon>campanulids</taxon>
        <taxon>Asterales</taxon>
        <taxon>Asteraceae</taxon>
        <taxon>Cichorioideae</taxon>
        <taxon>Cichorieae</taxon>
        <taxon>Cichoriinae</taxon>
        <taxon>Cichorium</taxon>
    </lineage>
</organism>
<sequence>MSPIAFCSNFVWEFDQDHQTWLPVVELADNDDKGDQIFSVAWAPNIGRPFELMAVATLKGISTWQMASNPVLMEGFLLKKLSHFLVMTMRWSGT</sequence>